<feature type="compositionally biased region" description="Basic and acidic residues" evidence="3">
    <location>
        <begin position="223"/>
        <end position="232"/>
    </location>
</feature>
<dbReference type="EMBL" id="JARJJS010000001">
    <property type="protein sequence ID" value="MDF4024638.1"/>
    <property type="molecule type" value="Genomic_DNA"/>
</dbReference>
<accession>A0ABT6B938</accession>
<dbReference type="Pfam" id="PF03389">
    <property type="entry name" value="MobA_MobL"/>
    <property type="match status" value="1"/>
</dbReference>
<evidence type="ECO:0000313" key="6">
    <source>
        <dbReference type="Proteomes" id="UP001528850"/>
    </source>
</evidence>
<comment type="caution">
    <text evidence="5">The sequence shown here is derived from an EMBL/GenBank/DDBJ whole genome shotgun (WGS) entry which is preliminary data.</text>
</comment>
<sequence>MPEHARPHLHTHHRSSNHSAVAGAAYRLGLKLFDEHAGKWHDYSKRAGNAVVHAQTVAPPGAPAWLSDSVQLWNAVEKQELRTNSQLARDYRIPIPFGVEEKGAVAMSVAMARYIVSRFNVPVSIGVHRDNSVDLDGNAKPADKVGFHAHLYFPTRRLEREGSGEGATWRLGAKLSELANKSTSGHLVDAMNDKWAVLANRYAEWAGVPAIYASKSYARLGLDKTPRPERARRFGKANNWQRKQGGTPGNPHRPARAASGPLHLLQGMQGKANAGAAHRAAGTGRPAASSPGSIAIDFNPDALASRLAKRRSQEGANAERAARRARERAGKGIEGRAPLLSRVAFVAGRTVRIDHHLRLSEAMRRAGGSPKTDAEHAALERAMLLADILDAMLFYMERARQTDADFRMRLMRERMKFEDAMDKQRMLDGEARKANARLDQWLRASALRAQFRSMSSGHGTLASRQMQAAGSARRAHEAVNRHRTVLTGLERKLDADAQKTARRIDQLIDAMLPYRLDFPRVLRVIGPELSDAQRLEVEAAAEKLGVVLDNRVPLARAEAPFRTTAKRL</sequence>
<evidence type="ECO:0000256" key="2">
    <source>
        <dbReference type="ARBA" id="ARBA00022971"/>
    </source>
</evidence>
<feature type="region of interest" description="Disordered" evidence="3">
    <location>
        <begin position="309"/>
        <end position="330"/>
    </location>
</feature>
<proteinExistence type="inferred from homology"/>
<dbReference type="Proteomes" id="UP001528850">
    <property type="component" value="Unassembled WGS sequence"/>
</dbReference>
<evidence type="ECO:0000256" key="1">
    <source>
        <dbReference type="ARBA" id="ARBA00010873"/>
    </source>
</evidence>
<feature type="region of interest" description="Disordered" evidence="3">
    <location>
        <begin position="223"/>
        <end position="258"/>
    </location>
</feature>
<evidence type="ECO:0000259" key="4">
    <source>
        <dbReference type="Pfam" id="PF03389"/>
    </source>
</evidence>
<evidence type="ECO:0000313" key="5">
    <source>
        <dbReference type="EMBL" id="MDF4024638.1"/>
    </source>
</evidence>
<gene>
    <name evidence="5" type="ORF">P3W24_06665</name>
</gene>
<protein>
    <submittedName>
        <fullName evidence="5">MobA/MobL family protein</fullName>
    </submittedName>
</protein>
<name>A0ABT6B938_9GAMM</name>
<dbReference type="Gene3D" id="3.30.930.30">
    <property type="match status" value="1"/>
</dbReference>
<organism evidence="5 6">
    <name type="scientific">Luteibacter sahnii</name>
    <dbReference type="NCBI Taxonomy" id="3021977"/>
    <lineage>
        <taxon>Bacteria</taxon>
        <taxon>Pseudomonadati</taxon>
        <taxon>Pseudomonadota</taxon>
        <taxon>Gammaproteobacteria</taxon>
        <taxon>Lysobacterales</taxon>
        <taxon>Rhodanobacteraceae</taxon>
        <taxon>Luteibacter</taxon>
    </lineage>
</organism>
<comment type="similarity">
    <text evidence="1">Belongs to the MobA/MobL family.</text>
</comment>
<feature type="compositionally biased region" description="Basic and acidic residues" evidence="3">
    <location>
        <begin position="320"/>
        <end position="330"/>
    </location>
</feature>
<evidence type="ECO:0000256" key="3">
    <source>
        <dbReference type="SAM" id="MobiDB-lite"/>
    </source>
</evidence>
<feature type="domain" description="MobA/MobL protein" evidence="4">
    <location>
        <begin position="19"/>
        <end position="227"/>
    </location>
</feature>
<dbReference type="InterPro" id="IPR005053">
    <property type="entry name" value="MobA_MobL"/>
</dbReference>
<keyword evidence="6" id="KW-1185">Reference proteome</keyword>
<reference evidence="5 6" key="1">
    <citation type="journal article" date="2024" name="Curr. Microbiol.">
        <title>Luteibacter sahnii sp. nov., A Novel Yellow-Colored Xanthomonadin Pigment Producing Probiotic Bacterium from Healthy Rice Seed Microbiome.</title>
        <authorList>
            <person name="Jaiswal G."/>
            <person name="Rana R."/>
            <person name="Nayak P.K."/>
            <person name="Chouhan R."/>
            <person name="Gandhi S.G."/>
            <person name="Patel H.K."/>
            <person name="Patil P.B."/>
        </authorList>
    </citation>
    <scope>NUCLEOTIDE SEQUENCE [LARGE SCALE GENOMIC DNA]</scope>
    <source>
        <strain evidence="5 6">PPL201</strain>
    </source>
</reference>
<keyword evidence="2" id="KW-0184">Conjugation</keyword>